<dbReference type="PROSITE" id="PS00165">
    <property type="entry name" value="DEHYDRATASE_SER_THR"/>
    <property type="match status" value="1"/>
</dbReference>
<dbReference type="GO" id="GO:0004794">
    <property type="term" value="F:threonine deaminase activity"/>
    <property type="evidence" value="ECO:0007669"/>
    <property type="project" value="TreeGrafter"/>
</dbReference>
<dbReference type="Proteomes" id="UP000008743">
    <property type="component" value="Unassembled WGS sequence"/>
</dbReference>
<feature type="domain" description="Tryptophan synthase beta chain-like PALP" evidence="7">
    <location>
        <begin position="30"/>
        <end position="297"/>
    </location>
</feature>
<evidence type="ECO:0000256" key="6">
    <source>
        <dbReference type="ARBA" id="ARBA00049406"/>
    </source>
</evidence>
<dbReference type="GO" id="GO:0003941">
    <property type="term" value="F:L-serine ammonia-lyase activity"/>
    <property type="evidence" value="ECO:0007669"/>
    <property type="project" value="UniProtKB-EC"/>
</dbReference>
<organism evidence="8 9">
    <name type="scientific">Capsaspora owczarzaki (strain ATCC 30864)</name>
    <dbReference type="NCBI Taxonomy" id="595528"/>
    <lineage>
        <taxon>Eukaryota</taxon>
        <taxon>Filasterea</taxon>
        <taxon>Capsaspora</taxon>
    </lineage>
</organism>
<evidence type="ECO:0000259" key="7">
    <source>
        <dbReference type="Pfam" id="PF00291"/>
    </source>
</evidence>
<evidence type="ECO:0000256" key="1">
    <source>
        <dbReference type="ARBA" id="ARBA00001933"/>
    </source>
</evidence>
<keyword evidence="4" id="KW-0663">Pyridoxal phosphate</keyword>
<name>A0A0D2WWL3_CAPO3</name>
<dbReference type="GO" id="GO:0006567">
    <property type="term" value="P:L-threonine catabolic process"/>
    <property type="evidence" value="ECO:0007669"/>
    <property type="project" value="TreeGrafter"/>
</dbReference>
<dbReference type="SUPFAM" id="SSF53686">
    <property type="entry name" value="Tryptophan synthase beta subunit-like PLP-dependent enzymes"/>
    <property type="match status" value="1"/>
</dbReference>
<keyword evidence="5" id="KW-0456">Lyase</keyword>
<keyword evidence="9" id="KW-1185">Reference proteome</keyword>
<sequence length="342" mass="35415">MQTSAALPLHIETACIHSIPLSRLLPAEVQGQQRPVYLKLENTQPSNSFKLRAIGNLCAKAVARGGCVRFVSSSGGNAGYAAAVAARMLGLPVHVVLPTSTPGFMRELIESEGAIVTVYGSAWDEAHAHALELAAEPGSVYIPPFDHPDLWEGTSTLVDELFRQLPEKPAVIAVAVGGGGLLAGVVEGLHRVGNAAWKDVPVIAVETAGADSLAKSVEAGELVTLPAITSIAKSLGAKRVAERAFQLAREHPVICQVVPDASATRAVVQFAEHHHMVVEPACGAALAALYDSLLASDSVQKAISNVSGISASAPIVVVVCGGNVVTLDMLASWRTAACSPPS</sequence>
<evidence type="ECO:0000256" key="3">
    <source>
        <dbReference type="ARBA" id="ARBA00012093"/>
    </source>
</evidence>
<accession>A0A0D2WWL3</accession>
<evidence type="ECO:0000256" key="4">
    <source>
        <dbReference type="ARBA" id="ARBA00022898"/>
    </source>
</evidence>
<dbReference type="STRING" id="595528.A0A0D2WWL3"/>
<dbReference type="InParanoid" id="A0A0D2WWL3"/>
<comment type="similarity">
    <text evidence="2">Belongs to the serine/threonine dehydratase family.</text>
</comment>
<dbReference type="PhylomeDB" id="A0A0D2WWL3"/>
<evidence type="ECO:0000313" key="8">
    <source>
        <dbReference type="EMBL" id="KJE96933.1"/>
    </source>
</evidence>
<dbReference type="Pfam" id="PF00291">
    <property type="entry name" value="PALP"/>
    <property type="match status" value="1"/>
</dbReference>
<dbReference type="RefSeq" id="XP_004343902.2">
    <property type="nucleotide sequence ID" value="XM_004343852.2"/>
</dbReference>
<dbReference type="InterPro" id="IPR000634">
    <property type="entry name" value="Ser/Thr_deHydtase_PyrdxlP-BS"/>
</dbReference>
<dbReference type="AlphaFoldDB" id="A0A0D2WWL3"/>
<protein>
    <recommendedName>
        <fullName evidence="3">L-serine ammonia-lyase</fullName>
        <ecNumber evidence="3">4.3.1.17</ecNumber>
    </recommendedName>
</protein>
<dbReference type="InterPro" id="IPR050147">
    <property type="entry name" value="Ser/Thr_Dehydratase"/>
</dbReference>
<reference evidence="9" key="1">
    <citation type="submission" date="2011-02" db="EMBL/GenBank/DDBJ databases">
        <title>The Genome Sequence of Capsaspora owczarzaki ATCC 30864.</title>
        <authorList>
            <person name="Russ C."/>
            <person name="Cuomo C."/>
            <person name="Burger G."/>
            <person name="Gray M.W."/>
            <person name="Holland P.W.H."/>
            <person name="King N."/>
            <person name="Lang F.B.F."/>
            <person name="Roger A.J."/>
            <person name="Ruiz-Trillo I."/>
            <person name="Young S.K."/>
            <person name="Zeng Q."/>
            <person name="Gargeya S."/>
            <person name="Alvarado L."/>
            <person name="Berlin A."/>
            <person name="Chapman S.B."/>
            <person name="Chen Z."/>
            <person name="Freedman E."/>
            <person name="Gellesch M."/>
            <person name="Goldberg J."/>
            <person name="Griggs A."/>
            <person name="Gujja S."/>
            <person name="Heilman E."/>
            <person name="Heiman D."/>
            <person name="Howarth C."/>
            <person name="Mehta T."/>
            <person name="Neiman D."/>
            <person name="Pearson M."/>
            <person name="Roberts A."/>
            <person name="Saif S."/>
            <person name="Shea T."/>
            <person name="Shenoy N."/>
            <person name="Sisk P."/>
            <person name="Stolte C."/>
            <person name="Sykes S."/>
            <person name="White J."/>
            <person name="Yandava C."/>
            <person name="Haas B."/>
            <person name="Nusbaum C."/>
            <person name="Birren B."/>
        </authorList>
    </citation>
    <scope>NUCLEOTIDE SEQUENCE</scope>
    <source>
        <strain evidence="9">ATCC 30864</strain>
    </source>
</reference>
<dbReference type="OrthoDB" id="7773036at2759"/>
<dbReference type="PANTHER" id="PTHR48078">
    <property type="entry name" value="THREONINE DEHYDRATASE, MITOCHONDRIAL-RELATED"/>
    <property type="match status" value="1"/>
</dbReference>
<dbReference type="EMBL" id="KE346372">
    <property type="protein sequence ID" value="KJE96933.1"/>
    <property type="molecule type" value="Genomic_DNA"/>
</dbReference>
<comment type="cofactor">
    <cofactor evidence="1">
        <name>pyridoxal 5'-phosphate</name>
        <dbReference type="ChEBI" id="CHEBI:597326"/>
    </cofactor>
</comment>
<dbReference type="GO" id="GO:0006565">
    <property type="term" value="P:L-serine catabolic process"/>
    <property type="evidence" value="ECO:0007669"/>
    <property type="project" value="TreeGrafter"/>
</dbReference>
<dbReference type="eggNOG" id="KOG1250">
    <property type="taxonomic scope" value="Eukaryota"/>
</dbReference>
<dbReference type="InterPro" id="IPR001926">
    <property type="entry name" value="TrpB-like_PALP"/>
</dbReference>
<dbReference type="InterPro" id="IPR036052">
    <property type="entry name" value="TrpB-like_PALP_sf"/>
</dbReference>
<dbReference type="PANTHER" id="PTHR48078:SF2">
    <property type="entry name" value="CATABOLIC L-SERINE_THREONINE DEHYDRATASE"/>
    <property type="match status" value="1"/>
</dbReference>
<comment type="catalytic activity">
    <reaction evidence="6">
        <text>L-serine = pyruvate + NH4(+)</text>
        <dbReference type="Rhea" id="RHEA:19169"/>
        <dbReference type="ChEBI" id="CHEBI:15361"/>
        <dbReference type="ChEBI" id="CHEBI:28938"/>
        <dbReference type="ChEBI" id="CHEBI:33384"/>
        <dbReference type="EC" id="4.3.1.17"/>
    </reaction>
</comment>
<dbReference type="GO" id="GO:0030170">
    <property type="term" value="F:pyridoxal phosphate binding"/>
    <property type="evidence" value="ECO:0007669"/>
    <property type="project" value="InterPro"/>
</dbReference>
<proteinExistence type="inferred from homology"/>
<evidence type="ECO:0000256" key="5">
    <source>
        <dbReference type="ARBA" id="ARBA00023239"/>
    </source>
</evidence>
<dbReference type="Gene3D" id="3.40.50.1100">
    <property type="match status" value="2"/>
</dbReference>
<evidence type="ECO:0000256" key="2">
    <source>
        <dbReference type="ARBA" id="ARBA00010869"/>
    </source>
</evidence>
<dbReference type="GO" id="GO:0009097">
    <property type="term" value="P:isoleucine biosynthetic process"/>
    <property type="evidence" value="ECO:0007669"/>
    <property type="project" value="TreeGrafter"/>
</dbReference>
<evidence type="ECO:0000313" key="9">
    <source>
        <dbReference type="Proteomes" id="UP000008743"/>
    </source>
</evidence>
<gene>
    <name evidence="8" type="ORF">CAOG_007178</name>
</gene>
<dbReference type="EC" id="4.3.1.17" evidence="3"/>